<proteinExistence type="predicted"/>
<protein>
    <recommendedName>
        <fullName evidence="1">Tip attachment protein J central straight fiber domain-containing protein</fullName>
    </recommendedName>
</protein>
<dbReference type="InterPro" id="IPR015406">
    <property type="entry name" value="GpJ_CSF"/>
</dbReference>
<evidence type="ECO:0000313" key="3">
    <source>
        <dbReference type="Proteomes" id="UP001241472"/>
    </source>
</evidence>
<organism evidence="2 3">
    <name type="scientific">Neorhizobium huautlense</name>
    <dbReference type="NCBI Taxonomy" id="67774"/>
    <lineage>
        <taxon>Bacteria</taxon>
        <taxon>Pseudomonadati</taxon>
        <taxon>Pseudomonadota</taxon>
        <taxon>Alphaproteobacteria</taxon>
        <taxon>Hyphomicrobiales</taxon>
        <taxon>Rhizobiaceae</taxon>
        <taxon>Rhizobium/Agrobacterium group</taxon>
        <taxon>Neorhizobium</taxon>
    </lineage>
</organism>
<gene>
    <name evidence="2" type="ORF">J2T09_002361</name>
</gene>
<dbReference type="EMBL" id="JAUSRF010000006">
    <property type="protein sequence ID" value="MDP9837609.1"/>
    <property type="molecule type" value="Genomic_DNA"/>
</dbReference>
<reference evidence="2 3" key="1">
    <citation type="submission" date="2023-07" db="EMBL/GenBank/DDBJ databases">
        <title>Sorghum-associated microbial communities from plants grown in Nebraska, USA.</title>
        <authorList>
            <person name="Schachtman D."/>
        </authorList>
    </citation>
    <scope>NUCLEOTIDE SEQUENCE [LARGE SCALE GENOMIC DNA]</scope>
    <source>
        <strain evidence="2 3">DS1307</strain>
    </source>
</reference>
<comment type="caution">
    <text evidence="2">The sequence shown here is derived from an EMBL/GenBank/DDBJ whole genome shotgun (WGS) entry which is preliminary data.</text>
</comment>
<sequence length="850" mass="92886">MPIISAVVGAIGAIGSAIGALGIVGRAIIGIGLNFVAAKIQQKLAKKNQKTVTGTQFERTYGENQARQVACGLVGIAGHDCYVNTYDKSNKRLEQVFVFSDYPCDGLSRIWAGGSLLTLNQTATDAHSTTYAVANGDYAGRMTFVFYRGTQTTANAGLITNSNPTGRWTADHRGDGLCYLIARMTYDQEKLANFPDFFFEIRGARLYDFRKDSTVGGSGSHRWGDYSTHEFSQNPIVMDYNYCRGFAWGQNSLGQPDFFLGMEMAASDLPIDKYAVAANICDEIAGGETRYKCSIMLDADAEHGDNIDALMTSCAGMVIDSVEGSWPLIGTAQPVVATFADADLIISEPVRFKKKRSMSELVNSVGGTYPEPANMWSPVGYDTQTNVSQVALDRRTLDMQVNFETVTSKRQANQLASIYYNENRFEATADVVLRPYFQDIKVGDWVRWNSARYGDRVYIVQARSIRALTSDGPRNVSLSLQERDASIYTTVGVTPPVVAIPGAEPVYLNELQDWAVIPVLAAGPDGRTYPAFRVSWSPVDDVTVEGVQFRWWPKNEPNNKFSRSITSRETLVLLQEGVVNLETYVFEHILIAPSRVTSWSSQIEATALEGGNDDLEVGLDNLNKDVLDRFAELQTSNADAIRKLREAITSFSLNGAVGEVQRQKMKAQMGDALAQIVEERRVRASDDDALAEIITLLEADFDENSAAVGQQLTALTNSNSALSQTVTSLNASVLGISAQGRVAFTVAANQSGVDARYSVSIRGSLNEAFKETGFFLELYTMSGVQRSRFAILADQFVVTDGGQYTLPLVFENGVLKLNVADIGTIRAALMVSPSEKTIFNLAGDFLSFSD</sequence>
<evidence type="ECO:0000259" key="1">
    <source>
        <dbReference type="Pfam" id="PF09327"/>
    </source>
</evidence>
<dbReference type="Proteomes" id="UP001241472">
    <property type="component" value="Unassembled WGS sequence"/>
</dbReference>
<name>A0ABT9PV64_9HYPH</name>
<dbReference type="RefSeq" id="WP_306834484.1">
    <property type="nucleotide sequence ID" value="NZ_JAUSRF010000006.1"/>
</dbReference>
<dbReference type="Pfam" id="PF09327">
    <property type="entry name" value="Phage_Tail_Tip"/>
    <property type="match status" value="1"/>
</dbReference>
<evidence type="ECO:0000313" key="2">
    <source>
        <dbReference type="EMBL" id="MDP9837609.1"/>
    </source>
</evidence>
<feature type="domain" description="Tip attachment protein J central straight fiber" evidence="1">
    <location>
        <begin position="746"/>
        <end position="832"/>
    </location>
</feature>
<accession>A0ABT9PV64</accession>
<keyword evidence="3" id="KW-1185">Reference proteome</keyword>